<accession>A0A2N9GBV4</accession>
<proteinExistence type="predicted"/>
<protein>
    <submittedName>
        <fullName evidence="1">Uncharacterized protein</fullName>
    </submittedName>
</protein>
<evidence type="ECO:0000313" key="1">
    <source>
        <dbReference type="EMBL" id="SPC97043.1"/>
    </source>
</evidence>
<dbReference type="AlphaFoldDB" id="A0A2N9GBV4"/>
<sequence length="295" mass="32843">MRRVRRAPSSRAGTVAHPYPLRGKFAFRTVFGPDFQGRFWRSSGIQNGSCSIPLEIPRCLISNDINEDSGQTGEATGEPRVASRSWSCSLSNTPRLADQLATSRKEFAREGGCPGGKTRQIFSAFSLSLSVFACTVDLASDVGNQAWAGKIWSREQRPPKCFCPSEGIFPAKIPARPGKILTIREFHVVFEHVFFPTHPSSRINSFIALFRRPIFVCVVDVAPDIGFRRSWYRRKASAIYFLKVQALHRGELGFGRYDLANRGRWNVPYAKGSFSDRDSGLIGGALDDPEVARHS</sequence>
<reference evidence="1" key="1">
    <citation type="submission" date="2018-02" db="EMBL/GenBank/DDBJ databases">
        <authorList>
            <person name="Cohen D.B."/>
            <person name="Kent A.D."/>
        </authorList>
    </citation>
    <scope>NUCLEOTIDE SEQUENCE</scope>
</reference>
<organism evidence="1">
    <name type="scientific">Fagus sylvatica</name>
    <name type="common">Beechnut</name>
    <dbReference type="NCBI Taxonomy" id="28930"/>
    <lineage>
        <taxon>Eukaryota</taxon>
        <taxon>Viridiplantae</taxon>
        <taxon>Streptophyta</taxon>
        <taxon>Embryophyta</taxon>
        <taxon>Tracheophyta</taxon>
        <taxon>Spermatophyta</taxon>
        <taxon>Magnoliopsida</taxon>
        <taxon>eudicotyledons</taxon>
        <taxon>Gunneridae</taxon>
        <taxon>Pentapetalae</taxon>
        <taxon>rosids</taxon>
        <taxon>fabids</taxon>
        <taxon>Fagales</taxon>
        <taxon>Fagaceae</taxon>
        <taxon>Fagus</taxon>
    </lineage>
</organism>
<gene>
    <name evidence="1" type="ORF">FSB_LOCUS24925</name>
</gene>
<name>A0A2N9GBV4_FAGSY</name>
<dbReference type="EMBL" id="OIVN01001727">
    <property type="protein sequence ID" value="SPC97043.1"/>
    <property type="molecule type" value="Genomic_DNA"/>
</dbReference>